<protein>
    <submittedName>
        <fullName evidence="1">Uncharacterized protein</fullName>
    </submittedName>
</protein>
<organism evidence="1 2">
    <name type="scientific">Desulfonema magnum</name>
    <dbReference type="NCBI Taxonomy" id="45655"/>
    <lineage>
        <taxon>Bacteria</taxon>
        <taxon>Pseudomonadati</taxon>
        <taxon>Thermodesulfobacteriota</taxon>
        <taxon>Desulfobacteria</taxon>
        <taxon>Desulfobacterales</taxon>
        <taxon>Desulfococcaceae</taxon>
        <taxon>Desulfonema</taxon>
    </lineage>
</organism>
<name>A0A975GPQ9_9BACT</name>
<dbReference type="KEGG" id="dmm:dnm_051180"/>
<reference evidence="1" key="1">
    <citation type="journal article" date="2021" name="Microb. Physiol.">
        <title>Proteogenomic Insights into the Physiology of Marine, Sulfate-Reducing, Filamentous Desulfonema limicola and Desulfonema magnum.</title>
        <authorList>
            <person name="Schnaars V."/>
            <person name="Wohlbrand L."/>
            <person name="Scheve S."/>
            <person name="Hinrichs C."/>
            <person name="Reinhardt R."/>
            <person name="Rabus R."/>
        </authorList>
    </citation>
    <scope>NUCLEOTIDE SEQUENCE</scope>
    <source>
        <strain evidence="1">4be13</strain>
    </source>
</reference>
<dbReference type="Proteomes" id="UP000663722">
    <property type="component" value="Chromosome"/>
</dbReference>
<evidence type="ECO:0000313" key="1">
    <source>
        <dbReference type="EMBL" id="QTA89070.1"/>
    </source>
</evidence>
<proteinExistence type="predicted"/>
<gene>
    <name evidence="1" type="ORF">dnm_051180</name>
</gene>
<dbReference type="EMBL" id="CP061800">
    <property type="protein sequence ID" value="QTA89070.1"/>
    <property type="molecule type" value="Genomic_DNA"/>
</dbReference>
<keyword evidence="2" id="KW-1185">Reference proteome</keyword>
<dbReference type="AlphaFoldDB" id="A0A975GPQ9"/>
<sequence>MFLKIFYPQIQKFELLCVKVVIAGPVAGRESQPCPADMRQKNIPDGGCGLPSVLYIIT</sequence>
<accession>A0A975GPQ9</accession>
<evidence type="ECO:0000313" key="2">
    <source>
        <dbReference type="Proteomes" id="UP000663722"/>
    </source>
</evidence>